<dbReference type="GO" id="GO:0016491">
    <property type="term" value="F:oxidoreductase activity"/>
    <property type="evidence" value="ECO:0007669"/>
    <property type="project" value="InterPro"/>
</dbReference>
<evidence type="ECO:0000256" key="5">
    <source>
        <dbReference type="ARBA" id="ARBA00023136"/>
    </source>
</evidence>
<feature type="transmembrane region" description="Helical" evidence="6">
    <location>
        <begin position="126"/>
        <end position="143"/>
    </location>
</feature>
<dbReference type="AlphaFoldDB" id="A0A396JAH2"/>
<dbReference type="GO" id="GO:0005506">
    <property type="term" value="F:iron ion binding"/>
    <property type="evidence" value="ECO:0007669"/>
    <property type="project" value="InterPro"/>
</dbReference>
<name>A0A396JAH2_MEDTR</name>
<evidence type="ECO:0000256" key="4">
    <source>
        <dbReference type="ARBA" id="ARBA00022989"/>
    </source>
</evidence>
<dbReference type="EMBL" id="PSQE01000002">
    <property type="protein sequence ID" value="RHN74044.1"/>
    <property type="molecule type" value="Genomic_DNA"/>
</dbReference>
<reference evidence="8" key="1">
    <citation type="journal article" date="2018" name="Nat. Plants">
        <title>Whole-genome landscape of Medicago truncatula symbiotic genes.</title>
        <authorList>
            <person name="Pecrix Y."/>
            <person name="Gamas P."/>
            <person name="Carrere S."/>
        </authorList>
    </citation>
    <scope>NUCLEOTIDE SEQUENCE</scope>
    <source>
        <tissue evidence="8">Leaves</tissue>
    </source>
</reference>
<evidence type="ECO:0000256" key="3">
    <source>
        <dbReference type="ARBA" id="ARBA00022692"/>
    </source>
</evidence>
<feature type="domain" description="Fatty acid hydroxylase" evidence="7">
    <location>
        <begin position="131"/>
        <end position="270"/>
    </location>
</feature>
<sequence>MGAPLSSWPWENFGIFKYVLYGPFVGRVVYEMLYEEEKDLKFSWCLHLLILSSLRGLIYLLWNCYSNMLFLTRNRQILKQGVDFKQLDKEWDWDNFLILQTILASMAYYMFPFLQNLPLWNIKGLIAALMFHVGISEPLYYWVHKKFHGHYLFTNYHSLHHSIPVPQSVTVGTGTVLEHLFLTVVIGIPILGASLMGYGSTSMIYGYIFFFDFLRSLGHCNVEIVPHRLFQTFPFMRYIIYTPTYHTLHHTEKDSNFCLFMPLFDALGNTLNTKSWELHKSFSSGTEIYIVKKVIVSILSF</sequence>
<evidence type="ECO:0000256" key="2">
    <source>
        <dbReference type="ARBA" id="ARBA00009324"/>
    </source>
</evidence>
<dbReference type="Proteomes" id="UP000265566">
    <property type="component" value="Chromosome 2"/>
</dbReference>
<accession>A0A396JAH2</accession>
<dbReference type="GO" id="GO:0016020">
    <property type="term" value="C:membrane"/>
    <property type="evidence" value="ECO:0007669"/>
    <property type="project" value="UniProtKB-SubCell"/>
</dbReference>
<evidence type="ECO:0000256" key="1">
    <source>
        <dbReference type="ARBA" id="ARBA00004370"/>
    </source>
</evidence>
<evidence type="ECO:0000313" key="8">
    <source>
        <dbReference type="EMBL" id="RHN74044.1"/>
    </source>
</evidence>
<dbReference type="GO" id="GO:0008610">
    <property type="term" value="P:lipid biosynthetic process"/>
    <property type="evidence" value="ECO:0007669"/>
    <property type="project" value="InterPro"/>
</dbReference>
<gene>
    <name evidence="8" type="ORF">MtrunA17_Chr2g0305431</name>
</gene>
<dbReference type="EC" id="4.1.99.5" evidence="8"/>
<dbReference type="InterPro" id="IPR006694">
    <property type="entry name" value="Fatty_acid_hydroxylase"/>
</dbReference>
<protein>
    <submittedName>
        <fullName evidence="8">Putative aldehyde oxygenase (Deformylating)</fullName>
        <ecNumber evidence="8">4.1.99.5</ecNumber>
    </submittedName>
</protein>
<dbReference type="Gramene" id="rna9985">
    <property type="protein sequence ID" value="RHN74044.1"/>
    <property type="gene ID" value="gene9985"/>
</dbReference>
<keyword evidence="4 6" id="KW-1133">Transmembrane helix</keyword>
<comment type="similarity">
    <text evidence="2">Belongs to the sterol desaturase family.</text>
</comment>
<evidence type="ECO:0000256" key="6">
    <source>
        <dbReference type="SAM" id="Phobius"/>
    </source>
</evidence>
<keyword evidence="3 6" id="KW-0812">Transmembrane</keyword>
<dbReference type="PANTHER" id="PTHR11863">
    <property type="entry name" value="STEROL DESATURASE"/>
    <property type="match status" value="1"/>
</dbReference>
<dbReference type="Pfam" id="PF04116">
    <property type="entry name" value="FA_hydroxylase"/>
    <property type="match status" value="1"/>
</dbReference>
<organism evidence="8">
    <name type="scientific">Medicago truncatula</name>
    <name type="common">Barrel medic</name>
    <name type="synonym">Medicago tribuloides</name>
    <dbReference type="NCBI Taxonomy" id="3880"/>
    <lineage>
        <taxon>Eukaryota</taxon>
        <taxon>Viridiplantae</taxon>
        <taxon>Streptophyta</taxon>
        <taxon>Embryophyta</taxon>
        <taxon>Tracheophyta</taxon>
        <taxon>Spermatophyta</taxon>
        <taxon>Magnoliopsida</taxon>
        <taxon>eudicotyledons</taxon>
        <taxon>Gunneridae</taxon>
        <taxon>Pentapetalae</taxon>
        <taxon>rosids</taxon>
        <taxon>fabids</taxon>
        <taxon>Fabales</taxon>
        <taxon>Fabaceae</taxon>
        <taxon>Papilionoideae</taxon>
        <taxon>50 kb inversion clade</taxon>
        <taxon>NPAAA clade</taxon>
        <taxon>Hologalegina</taxon>
        <taxon>IRL clade</taxon>
        <taxon>Trifolieae</taxon>
        <taxon>Medicago</taxon>
    </lineage>
</organism>
<feature type="transmembrane region" description="Helical" evidence="6">
    <location>
        <begin position="96"/>
        <end position="114"/>
    </location>
</feature>
<proteinExistence type="inferred from homology"/>
<feature type="transmembrane region" description="Helical" evidence="6">
    <location>
        <begin position="42"/>
        <end position="62"/>
    </location>
</feature>
<keyword evidence="5 6" id="KW-0472">Membrane</keyword>
<comment type="subcellular location">
    <subcellularLocation>
        <location evidence="1">Membrane</location>
    </subcellularLocation>
</comment>
<dbReference type="InterPro" id="IPR050307">
    <property type="entry name" value="Sterol_Desaturase_Related"/>
</dbReference>
<comment type="caution">
    <text evidence="8">The sequence shown here is derived from an EMBL/GenBank/DDBJ whole genome shotgun (WGS) entry which is preliminary data.</text>
</comment>
<feature type="transmembrane region" description="Helical" evidence="6">
    <location>
        <begin position="180"/>
        <end position="208"/>
    </location>
</feature>
<keyword evidence="8" id="KW-0456">Lyase</keyword>
<evidence type="ECO:0000259" key="7">
    <source>
        <dbReference type="Pfam" id="PF04116"/>
    </source>
</evidence>
<dbReference type="GO" id="GO:0071771">
    <property type="term" value="F:aldehyde oxygenase (deformylating) activity"/>
    <property type="evidence" value="ECO:0007669"/>
    <property type="project" value="UniProtKB-EC"/>
</dbReference>